<organism evidence="1 2">
    <name type="scientific">Enterococcus casseliflavus</name>
    <name type="common">Enterococcus flavescens</name>
    <dbReference type="NCBI Taxonomy" id="37734"/>
    <lineage>
        <taxon>Bacteria</taxon>
        <taxon>Bacillati</taxon>
        <taxon>Bacillota</taxon>
        <taxon>Bacilli</taxon>
        <taxon>Lactobacillales</taxon>
        <taxon>Enterococcaceae</taxon>
        <taxon>Enterococcus</taxon>
    </lineage>
</organism>
<dbReference type="AlphaFoldDB" id="A0ABD6Z0E8"/>
<evidence type="ECO:0000313" key="2">
    <source>
        <dbReference type="Proteomes" id="UP000422837"/>
    </source>
</evidence>
<gene>
    <name evidence="1" type="ORF">GFU50_10835</name>
</gene>
<accession>A0ABD6Z0E8</accession>
<protein>
    <submittedName>
        <fullName evidence="1">Uncharacterized protein</fullName>
    </submittedName>
</protein>
<dbReference type="EMBL" id="CP046123">
    <property type="protein sequence ID" value="QGN29974.1"/>
    <property type="molecule type" value="Genomic_DNA"/>
</dbReference>
<proteinExistence type="predicted"/>
<dbReference type="Proteomes" id="UP000422837">
    <property type="component" value="Chromosome"/>
</dbReference>
<sequence>MDWSAVFTDIHEWMNESNQVTQKYPVTSDQYWEWLVKSMGDLGNKYNNHPLVLGFLNAVITFQDENVQKVKNARR</sequence>
<dbReference type="RefSeq" id="WP_010749476.1">
    <property type="nucleotide sequence ID" value="NZ_CP046123.1"/>
</dbReference>
<reference evidence="1 2" key="1">
    <citation type="submission" date="2019-11" db="EMBL/GenBank/DDBJ databases">
        <title>Detection and genome characteristic of a blood enterococcus casselifavus isolate from Zhengzhou,china.</title>
        <authorList>
            <person name="Wen P."/>
        </authorList>
    </citation>
    <scope>NUCLEOTIDE SEQUENCE [LARGE SCALE GENOMIC DNA]</scope>
    <source>
        <strain evidence="1 2">EC291</strain>
    </source>
</reference>
<evidence type="ECO:0000313" key="1">
    <source>
        <dbReference type="EMBL" id="QGN29974.1"/>
    </source>
</evidence>
<name>A0ABD6Z0E8_ENTCA</name>